<dbReference type="PANTHER" id="PTHR30486">
    <property type="entry name" value="TWITCHING MOTILITY PROTEIN PILT"/>
    <property type="match status" value="1"/>
</dbReference>
<dbReference type="Pfam" id="PF00437">
    <property type="entry name" value="T2SSE"/>
    <property type="match status" value="1"/>
</dbReference>
<accession>A0A076F0Z7</accession>
<evidence type="ECO:0000256" key="2">
    <source>
        <dbReference type="SAM" id="MobiDB-lite"/>
    </source>
</evidence>
<keyword evidence="4" id="KW-0614">Plasmid</keyword>
<dbReference type="CDD" id="cd01130">
    <property type="entry name" value="VirB11-like_ATPase"/>
    <property type="match status" value="1"/>
</dbReference>
<name>A0A076F0Z7_RHOOP</name>
<geneLocation type="plasmid" evidence="4 5">
    <name>pPDG3</name>
</geneLocation>
<evidence type="ECO:0000313" key="5">
    <source>
        <dbReference type="Proteomes" id="UP000028488"/>
    </source>
</evidence>
<reference evidence="4 5" key="1">
    <citation type="submission" date="2014-07" db="EMBL/GenBank/DDBJ databases">
        <title>Genome Sequence of Rhodococcus opacus Strain R7, a Biodegrader of Mono- and Polycyclic Aromatic Hydrocarbons.</title>
        <authorList>
            <person name="Di Gennaro P."/>
            <person name="Zampolli J."/>
            <person name="Presti I."/>
            <person name="Cappelletti M."/>
            <person name="D'Ursi P."/>
            <person name="Orro A."/>
            <person name="Mezzelani A."/>
            <person name="Milanesi L."/>
        </authorList>
    </citation>
    <scope>NUCLEOTIDE SEQUENCE [LARGE SCALE GENOMIC DNA]</scope>
    <source>
        <strain evidence="4 5">R7</strain>
        <plasmid evidence="4">pPDG3</plasmid>
    </source>
</reference>
<dbReference type="InterPro" id="IPR027417">
    <property type="entry name" value="P-loop_NTPase"/>
</dbReference>
<evidence type="ECO:0000259" key="3">
    <source>
        <dbReference type="Pfam" id="PF00437"/>
    </source>
</evidence>
<dbReference type="Gene3D" id="3.30.450.380">
    <property type="match status" value="1"/>
</dbReference>
<dbReference type="Gene3D" id="3.40.50.300">
    <property type="entry name" value="P-loop containing nucleotide triphosphate hydrolases"/>
    <property type="match status" value="1"/>
</dbReference>
<comment type="similarity">
    <text evidence="1">Belongs to the GSP E family.</text>
</comment>
<dbReference type="EMBL" id="CP008950">
    <property type="protein sequence ID" value="AII11097.1"/>
    <property type="molecule type" value="Genomic_DNA"/>
</dbReference>
<protein>
    <submittedName>
        <fullName evidence="4">Type II/IV secretion system protein</fullName>
    </submittedName>
</protein>
<dbReference type="RefSeq" id="WP_128643706.1">
    <property type="nucleotide sequence ID" value="NZ_CP008950.1"/>
</dbReference>
<dbReference type="AlphaFoldDB" id="A0A076F0Z7"/>
<feature type="compositionally biased region" description="Basic and acidic residues" evidence="2">
    <location>
        <begin position="46"/>
        <end position="55"/>
    </location>
</feature>
<sequence length="548" mass="60305">MNSDDATQPPQNKITELPFFSAPIPDADLAGGGRSAVSEITLPDTDPFRSLRLHELPPASTNGHSDTARRSVPPAAKVKVDRALVRALQKEAAELLRDYRSARDRERHDPKNAGKYFAPFTEEEEREFGRETITGLVKNHVQKTINSGGEAVTIVEEEALIKAIFDAQFNLGPLQELVEEPHVTDIFLNGAAVYVKFPDGHYEHRDPVVDTPEELLEWMGLLASRADNGGRPFSRLNPSLRLTMRGGHRLSVMGYSVKRPSVAIRIHRLKNIALDQLAVEHRMMPIELATILSCAVRGGASVVTGGGMGFGKTTFTRALANALPLQTRIGIAETERELFIDELPGREDFVVDAETILGGGERGADGELAGSYTLSDILYEFVRQQLDYMIVGEVAGHEILALLKALQTARGGLSTTHAYTARGVVDRLVNLATEPPMNATVDYVERQLAEHIDLIVQLGTKVRVDGEGSRTSVRYVDEVVYVEPGDDKKPSFSTIYRGYSDGTGEFGSIPQPLLRKLLAGGFKRINLPSDSLRHFDEERDLYDDEEVA</sequence>
<gene>
    <name evidence="4" type="ORF">EP51_44345</name>
</gene>
<dbReference type="GO" id="GO:0016887">
    <property type="term" value="F:ATP hydrolysis activity"/>
    <property type="evidence" value="ECO:0007669"/>
    <property type="project" value="InterPro"/>
</dbReference>
<dbReference type="Proteomes" id="UP000028488">
    <property type="component" value="Plasmid pPDG3"/>
</dbReference>
<organism evidence="4 5">
    <name type="scientific">Rhodococcus opacus</name>
    <name type="common">Nocardia opaca</name>
    <dbReference type="NCBI Taxonomy" id="37919"/>
    <lineage>
        <taxon>Bacteria</taxon>
        <taxon>Bacillati</taxon>
        <taxon>Actinomycetota</taxon>
        <taxon>Actinomycetes</taxon>
        <taxon>Mycobacteriales</taxon>
        <taxon>Nocardiaceae</taxon>
        <taxon>Rhodococcus</taxon>
    </lineage>
</organism>
<dbReference type="InterPro" id="IPR001482">
    <property type="entry name" value="T2SS/T4SS_dom"/>
</dbReference>
<evidence type="ECO:0000313" key="4">
    <source>
        <dbReference type="EMBL" id="AII11097.1"/>
    </source>
</evidence>
<evidence type="ECO:0000256" key="1">
    <source>
        <dbReference type="ARBA" id="ARBA00006611"/>
    </source>
</evidence>
<dbReference type="PANTHER" id="PTHR30486:SF6">
    <property type="entry name" value="TYPE IV PILUS RETRACTATION ATPASE PILT"/>
    <property type="match status" value="1"/>
</dbReference>
<feature type="region of interest" description="Disordered" evidence="2">
    <location>
        <begin position="30"/>
        <end position="75"/>
    </location>
</feature>
<feature type="domain" description="Bacterial type II secretion system protein E" evidence="3">
    <location>
        <begin position="249"/>
        <end position="456"/>
    </location>
</feature>
<dbReference type="InterPro" id="IPR050921">
    <property type="entry name" value="T4SS_GSP_E_ATPase"/>
</dbReference>
<proteinExistence type="inferred from homology"/>
<dbReference type="SUPFAM" id="SSF52540">
    <property type="entry name" value="P-loop containing nucleoside triphosphate hydrolases"/>
    <property type="match status" value="1"/>
</dbReference>